<proteinExistence type="evidence at transcript level"/>
<sequence>MPWVTMSPSLSLPCRTRVRLAFFPLTVTVILLPSATPGSAPTAWLSSSPLAADSSRTTLGNSGDAAWTATFVALPPASTVPGTVVTVAT</sequence>
<reference evidence="1" key="2">
    <citation type="submission" date="2012-06" db="EMBL/GenBank/DDBJ databases">
        <authorList>
            <person name="Yu Y."/>
            <person name="Currie J."/>
            <person name="Lomeli R."/>
            <person name="Angelova A."/>
            <person name="Collura K."/>
            <person name="Wissotski M."/>
            <person name="Campos D."/>
            <person name="Kudrna D."/>
            <person name="Golser W."/>
            <person name="Ashely E."/>
            <person name="Descour A."/>
            <person name="Fernandes J."/>
            <person name="Soderlund C."/>
            <person name="Walbot V."/>
        </authorList>
    </citation>
    <scope>NUCLEOTIDE SEQUENCE</scope>
    <source>
        <strain evidence="1">B73</strain>
    </source>
</reference>
<name>C4J7Y0_MAIZE</name>
<accession>C4J7Y0</accession>
<reference evidence="1" key="1">
    <citation type="journal article" date="2009" name="PLoS Genet.">
        <title>Sequencing, mapping, and analysis of 27,455 maize full-length cDNAs.</title>
        <authorList>
            <person name="Soderlund C."/>
            <person name="Descour A."/>
            <person name="Kudrna D."/>
            <person name="Bomhoff M."/>
            <person name="Boyd L."/>
            <person name="Currie J."/>
            <person name="Angelova A."/>
            <person name="Collura K."/>
            <person name="Wissotski M."/>
            <person name="Ashley E."/>
            <person name="Morrow D."/>
            <person name="Fernandes J."/>
            <person name="Walbot V."/>
            <person name="Yu Y."/>
        </authorList>
    </citation>
    <scope>NUCLEOTIDE SEQUENCE</scope>
    <source>
        <strain evidence="1">B73</strain>
    </source>
</reference>
<organism evidence="1">
    <name type="scientific">Zea mays</name>
    <name type="common">Maize</name>
    <dbReference type="NCBI Taxonomy" id="4577"/>
    <lineage>
        <taxon>Eukaryota</taxon>
        <taxon>Viridiplantae</taxon>
        <taxon>Streptophyta</taxon>
        <taxon>Embryophyta</taxon>
        <taxon>Tracheophyta</taxon>
        <taxon>Spermatophyta</taxon>
        <taxon>Magnoliopsida</taxon>
        <taxon>Liliopsida</taxon>
        <taxon>Poales</taxon>
        <taxon>Poaceae</taxon>
        <taxon>PACMAD clade</taxon>
        <taxon>Panicoideae</taxon>
        <taxon>Andropogonodae</taxon>
        <taxon>Andropogoneae</taxon>
        <taxon>Tripsacinae</taxon>
        <taxon>Zea</taxon>
    </lineage>
</organism>
<dbReference type="EMBL" id="BT086927">
    <property type="protein sequence ID" value="ACR37280.1"/>
    <property type="molecule type" value="mRNA"/>
</dbReference>
<dbReference type="AlphaFoldDB" id="C4J7Y0"/>
<evidence type="ECO:0000313" key="1">
    <source>
        <dbReference type="EMBL" id="ACR37280.1"/>
    </source>
</evidence>
<protein>
    <submittedName>
        <fullName evidence="1">Uncharacterized protein</fullName>
    </submittedName>
</protein>